<feature type="repeat" description="ANK" evidence="3">
    <location>
        <begin position="65"/>
        <end position="91"/>
    </location>
</feature>
<keyword evidence="5" id="KW-1185">Reference proteome</keyword>
<dbReference type="InterPro" id="IPR050745">
    <property type="entry name" value="Multifunctional_regulatory"/>
</dbReference>
<dbReference type="Ensembl" id="ENSKMAT00000015717.1">
    <property type="protein sequence ID" value="ENSKMAP00000015492.1"/>
    <property type="gene ID" value="ENSKMAG00000011593.1"/>
</dbReference>
<feature type="repeat" description="ANK" evidence="3">
    <location>
        <begin position="32"/>
        <end position="64"/>
    </location>
</feature>
<evidence type="ECO:0000313" key="5">
    <source>
        <dbReference type="Proteomes" id="UP000264800"/>
    </source>
</evidence>
<sequence>MAKDLAWAIKGGDVDEVKAMLTDDNVNLNLENGRKPLHVAADFGHPELIKFLVSNGADINALDKHGFSPLMTACLEGHPSCVKVLLEMGAQKPQKSLDDLDTSTEIKEMLK</sequence>
<protein>
    <submittedName>
        <fullName evidence="4">Myotrophin</fullName>
    </submittedName>
</protein>
<dbReference type="PROSITE" id="PS50297">
    <property type="entry name" value="ANK_REP_REGION"/>
    <property type="match status" value="2"/>
</dbReference>
<dbReference type="Proteomes" id="UP000264800">
    <property type="component" value="Unplaced"/>
</dbReference>
<keyword evidence="1" id="KW-0677">Repeat</keyword>
<dbReference type="InterPro" id="IPR036770">
    <property type="entry name" value="Ankyrin_rpt-contain_sf"/>
</dbReference>
<dbReference type="Gene3D" id="1.25.40.20">
    <property type="entry name" value="Ankyrin repeat-containing domain"/>
    <property type="match status" value="1"/>
</dbReference>
<dbReference type="GO" id="GO:0005634">
    <property type="term" value="C:nucleus"/>
    <property type="evidence" value="ECO:0007669"/>
    <property type="project" value="TreeGrafter"/>
</dbReference>
<accession>A0A3Q3FSF8</accession>
<dbReference type="PANTHER" id="PTHR24189">
    <property type="entry name" value="MYOTROPHIN"/>
    <property type="match status" value="1"/>
</dbReference>
<dbReference type="STRING" id="37003.ENSKMAP00000015492"/>
<keyword evidence="2 3" id="KW-0040">ANK repeat</keyword>
<dbReference type="OMA" id="TALIDCT"/>
<evidence type="ECO:0000256" key="3">
    <source>
        <dbReference type="PROSITE-ProRule" id="PRU00023"/>
    </source>
</evidence>
<dbReference type="KEGG" id="kmr:108233289"/>
<evidence type="ECO:0000313" key="4">
    <source>
        <dbReference type="Ensembl" id="ENSKMAP00000015492.1"/>
    </source>
</evidence>
<dbReference type="PROSITE" id="PS50088">
    <property type="entry name" value="ANK_REPEAT"/>
    <property type="match status" value="2"/>
</dbReference>
<dbReference type="AlphaFoldDB" id="A0A3Q3FSF8"/>
<dbReference type="Pfam" id="PF12796">
    <property type="entry name" value="Ank_2"/>
    <property type="match status" value="1"/>
</dbReference>
<dbReference type="GeneID" id="108233289"/>
<evidence type="ECO:0000256" key="1">
    <source>
        <dbReference type="ARBA" id="ARBA00022737"/>
    </source>
</evidence>
<evidence type="ECO:0000256" key="2">
    <source>
        <dbReference type="ARBA" id="ARBA00023043"/>
    </source>
</evidence>
<dbReference type="SMART" id="SM00248">
    <property type="entry name" value="ANK"/>
    <property type="match status" value="2"/>
</dbReference>
<name>A0A3Q3FSF8_KRYMA</name>
<organism evidence="4 5">
    <name type="scientific">Kryptolebias marmoratus</name>
    <name type="common">Mangrove killifish</name>
    <name type="synonym">Rivulus marmoratus</name>
    <dbReference type="NCBI Taxonomy" id="37003"/>
    <lineage>
        <taxon>Eukaryota</taxon>
        <taxon>Metazoa</taxon>
        <taxon>Chordata</taxon>
        <taxon>Craniata</taxon>
        <taxon>Vertebrata</taxon>
        <taxon>Euteleostomi</taxon>
        <taxon>Actinopterygii</taxon>
        <taxon>Neopterygii</taxon>
        <taxon>Teleostei</taxon>
        <taxon>Neoteleostei</taxon>
        <taxon>Acanthomorphata</taxon>
        <taxon>Ovalentaria</taxon>
        <taxon>Atherinomorphae</taxon>
        <taxon>Cyprinodontiformes</taxon>
        <taxon>Rivulidae</taxon>
        <taxon>Kryptolebias</taxon>
    </lineage>
</organism>
<dbReference type="RefSeq" id="XP_017267148.1">
    <property type="nucleotide sequence ID" value="XM_017411659.3"/>
</dbReference>
<dbReference type="PANTHER" id="PTHR24189:SF69">
    <property type="entry name" value="MYOTROPHIN"/>
    <property type="match status" value="1"/>
</dbReference>
<reference evidence="4" key="1">
    <citation type="submission" date="2025-08" db="UniProtKB">
        <authorList>
            <consortium name="Ensembl"/>
        </authorList>
    </citation>
    <scope>IDENTIFICATION</scope>
</reference>
<dbReference type="GO" id="GO:0005737">
    <property type="term" value="C:cytoplasm"/>
    <property type="evidence" value="ECO:0007669"/>
    <property type="project" value="TreeGrafter"/>
</dbReference>
<dbReference type="CTD" id="136319"/>
<dbReference type="SUPFAM" id="SSF48403">
    <property type="entry name" value="Ankyrin repeat"/>
    <property type="match status" value="1"/>
</dbReference>
<dbReference type="PRINTS" id="PR01415">
    <property type="entry name" value="ANKYRIN"/>
</dbReference>
<dbReference type="InterPro" id="IPR002110">
    <property type="entry name" value="Ankyrin_rpt"/>
</dbReference>
<dbReference type="GeneTree" id="ENSGT00940000168487"/>
<dbReference type="GO" id="GO:2000812">
    <property type="term" value="P:regulation of barbed-end actin filament capping"/>
    <property type="evidence" value="ECO:0007669"/>
    <property type="project" value="TreeGrafter"/>
</dbReference>
<reference evidence="4" key="2">
    <citation type="submission" date="2025-09" db="UniProtKB">
        <authorList>
            <consortium name="Ensembl"/>
        </authorList>
    </citation>
    <scope>IDENTIFICATION</scope>
</reference>
<proteinExistence type="predicted"/>
<dbReference type="OrthoDB" id="194358at2759"/>